<accession>A0A915JLY4</accession>
<evidence type="ECO:0000313" key="1">
    <source>
        <dbReference type="Proteomes" id="UP000887565"/>
    </source>
</evidence>
<organism evidence="1 2">
    <name type="scientific">Romanomermis culicivorax</name>
    <name type="common">Nematode worm</name>
    <dbReference type="NCBI Taxonomy" id="13658"/>
    <lineage>
        <taxon>Eukaryota</taxon>
        <taxon>Metazoa</taxon>
        <taxon>Ecdysozoa</taxon>
        <taxon>Nematoda</taxon>
        <taxon>Enoplea</taxon>
        <taxon>Dorylaimia</taxon>
        <taxon>Mermithida</taxon>
        <taxon>Mermithoidea</taxon>
        <taxon>Mermithidae</taxon>
        <taxon>Romanomermis</taxon>
    </lineage>
</organism>
<proteinExistence type="predicted"/>
<sequence>MEVDADINAVTRAMTKKTISQPTLPDSMPLIADYAPPLAEAITIASHNEVFQAQAADPAITAIVASLQNHNISKRPPIFFMEDGLLYCQIKDNRQLVIPASLVDQMLHQFHGAKILNHQGSNEAWLVFASVTACYIHIVDLIHHASPAA</sequence>
<protein>
    <submittedName>
        <fullName evidence="2">Uncharacterized protein</fullName>
    </submittedName>
</protein>
<dbReference type="AlphaFoldDB" id="A0A915JLY4"/>
<name>A0A915JLY4_ROMCU</name>
<dbReference type="Gene3D" id="1.10.340.70">
    <property type="match status" value="1"/>
</dbReference>
<dbReference type="WBParaSite" id="nRc.2.0.1.t27195-RA">
    <property type="protein sequence ID" value="nRc.2.0.1.t27195-RA"/>
    <property type="gene ID" value="nRc.2.0.1.g27195"/>
</dbReference>
<keyword evidence="1" id="KW-1185">Reference proteome</keyword>
<dbReference type="Proteomes" id="UP000887565">
    <property type="component" value="Unplaced"/>
</dbReference>
<reference evidence="2" key="1">
    <citation type="submission" date="2022-11" db="UniProtKB">
        <authorList>
            <consortium name="WormBaseParasite"/>
        </authorList>
    </citation>
    <scope>IDENTIFICATION</scope>
</reference>
<evidence type="ECO:0000313" key="2">
    <source>
        <dbReference type="WBParaSite" id="nRc.2.0.1.t27195-RA"/>
    </source>
</evidence>